<feature type="transmembrane region" description="Helical" evidence="1">
    <location>
        <begin position="309"/>
        <end position="330"/>
    </location>
</feature>
<feature type="transmembrane region" description="Helical" evidence="1">
    <location>
        <begin position="123"/>
        <end position="140"/>
    </location>
</feature>
<keyword evidence="1" id="KW-1133">Transmembrane helix</keyword>
<feature type="transmembrane region" description="Helical" evidence="1">
    <location>
        <begin position="183"/>
        <end position="206"/>
    </location>
</feature>
<reference evidence="2 3" key="1">
    <citation type="journal article" date="2016" name="Nat. Commun.">
        <title>Thousands of microbial genomes shed light on interconnected biogeochemical processes in an aquifer system.</title>
        <authorList>
            <person name="Anantharaman K."/>
            <person name="Brown C.T."/>
            <person name="Hug L.A."/>
            <person name="Sharon I."/>
            <person name="Castelle C.J."/>
            <person name="Probst A.J."/>
            <person name="Thomas B.C."/>
            <person name="Singh A."/>
            <person name="Wilkins M.J."/>
            <person name="Karaoz U."/>
            <person name="Brodie E.L."/>
            <person name="Williams K.H."/>
            <person name="Hubbard S.S."/>
            <person name="Banfield J.F."/>
        </authorList>
    </citation>
    <scope>NUCLEOTIDE SEQUENCE [LARGE SCALE GENOMIC DNA]</scope>
</reference>
<feature type="transmembrane region" description="Helical" evidence="1">
    <location>
        <begin position="284"/>
        <end position="303"/>
    </location>
</feature>
<name>A0A1G2T1C2_9BACT</name>
<dbReference type="Proteomes" id="UP000178538">
    <property type="component" value="Unassembled WGS sequence"/>
</dbReference>
<comment type="caution">
    <text evidence="2">The sequence shown here is derived from an EMBL/GenBank/DDBJ whole genome shotgun (WGS) entry which is preliminary data.</text>
</comment>
<feature type="transmembrane region" description="Helical" evidence="1">
    <location>
        <begin position="96"/>
        <end position="117"/>
    </location>
</feature>
<proteinExistence type="predicted"/>
<evidence type="ECO:0000256" key="1">
    <source>
        <dbReference type="SAM" id="Phobius"/>
    </source>
</evidence>
<organism evidence="2 3">
    <name type="scientific">Candidatus Zambryskibacteria bacterium RIFCSPHIGHO2_01_FULL_44_22b</name>
    <dbReference type="NCBI Taxonomy" id="1802737"/>
    <lineage>
        <taxon>Bacteria</taxon>
        <taxon>Candidatus Zambryskiibacteriota</taxon>
    </lineage>
</organism>
<dbReference type="AlphaFoldDB" id="A0A1G2T1C2"/>
<evidence type="ECO:0000313" key="3">
    <source>
        <dbReference type="Proteomes" id="UP000178538"/>
    </source>
</evidence>
<dbReference type="STRING" id="1802737.A2832_00730"/>
<keyword evidence="1" id="KW-0472">Membrane</keyword>
<gene>
    <name evidence="2" type="ORF">A2832_00730</name>
</gene>
<dbReference type="EMBL" id="MHVG01000007">
    <property type="protein sequence ID" value="OHA91087.1"/>
    <property type="molecule type" value="Genomic_DNA"/>
</dbReference>
<feature type="transmembrane region" description="Helical" evidence="1">
    <location>
        <begin position="218"/>
        <end position="236"/>
    </location>
</feature>
<feature type="transmembrane region" description="Helical" evidence="1">
    <location>
        <begin position="70"/>
        <end position="89"/>
    </location>
</feature>
<evidence type="ECO:0000313" key="2">
    <source>
        <dbReference type="EMBL" id="OHA91087.1"/>
    </source>
</evidence>
<protein>
    <recommendedName>
        <fullName evidence="4">Glycosyltransferase RgtA/B/C/D-like domain-containing protein</fullName>
    </recommendedName>
</protein>
<evidence type="ECO:0008006" key="4">
    <source>
        <dbReference type="Google" id="ProtNLM"/>
    </source>
</evidence>
<keyword evidence="1" id="KW-0812">Transmembrane</keyword>
<feature type="transmembrane region" description="Helical" evidence="1">
    <location>
        <begin position="337"/>
        <end position="356"/>
    </location>
</feature>
<feature type="transmembrane region" description="Helical" evidence="1">
    <location>
        <begin position="147"/>
        <end position="163"/>
    </location>
</feature>
<sequence>MKKIFLLVALGTTLVPAIFVIYKAGGLSSWQGVLPPGTTDSRYYYARIHEVLDGHLFIGNPYVYERRGDYSPAFFLPDAVSALPMLLGLPFNAGVVLNMFVWSFVFLLLSFTLFSLLGLPKKWAFAWTIILYVNSYSFVLRPTVMQVIYPVFLAFLITLLKFLHEPFVRKRIVWLAIAAASTFYAYTYLSYIVILSLAFVFFRYLFTRRFKELKELTNVAVLSGLILIPFGIYTWMQMHGPYYFETLTRIGLVYTHIPSIEAYLYGRWVIIGLIAATFLSRQKVFWFSTGTALLISLFLNVITGVELMLGIHIGRFVILWMVMILSSLLYEWRDKKSLLPAALLLVLSIGVVRNISRGLDFFKFDNRGVKTADIQPIAGPLKWLDENVQEESVIWSNETIGEYIPIMTRHYPMYFHGAKLHSMPDQEFEERRLLWENRDFSKFNVKYLIIDRFTDNLPPSFQDALYDDGRFVIVALPLQ</sequence>
<accession>A0A1G2T1C2</accession>
<feature type="transmembrane region" description="Helical" evidence="1">
    <location>
        <begin position="262"/>
        <end position="279"/>
    </location>
</feature>